<evidence type="ECO:0000313" key="2">
    <source>
        <dbReference type="EMBL" id="CDO61052.1"/>
    </source>
</evidence>
<dbReference type="Gene3D" id="3.40.630.30">
    <property type="match status" value="1"/>
</dbReference>
<name>X5MEN4_9HYPH</name>
<keyword evidence="2" id="KW-0808">Transferase</keyword>
<dbReference type="PATRIC" id="fig|1458461.3.peg.2845"/>
<dbReference type="KEGG" id="pect:BN1012_Phect2839"/>
<dbReference type="PANTHER" id="PTHR43138:SF1">
    <property type="entry name" value="N-ACETYLTRANSFERASE ACA1"/>
    <property type="match status" value="1"/>
</dbReference>
<dbReference type="Pfam" id="PF00583">
    <property type="entry name" value="Acetyltransf_1"/>
    <property type="match status" value="1"/>
</dbReference>
<dbReference type="EMBL" id="HG966617">
    <property type="protein sequence ID" value="CDO61052.1"/>
    <property type="molecule type" value="Genomic_DNA"/>
</dbReference>
<dbReference type="InterPro" id="IPR052742">
    <property type="entry name" value="Mito_N-acetyltransferase"/>
</dbReference>
<accession>X5MEN4</accession>
<protein>
    <submittedName>
        <fullName evidence="2">Histone acetyltransferase HPA2 and related acetyltransferases</fullName>
    </submittedName>
</protein>
<organism evidence="2 3">
    <name type="scientific">Candidatus Phaeomarinibacter ectocarpi</name>
    <dbReference type="NCBI Taxonomy" id="1458461"/>
    <lineage>
        <taxon>Bacteria</taxon>
        <taxon>Pseudomonadati</taxon>
        <taxon>Pseudomonadota</taxon>
        <taxon>Alphaproteobacteria</taxon>
        <taxon>Hyphomicrobiales</taxon>
        <taxon>Parvibaculaceae</taxon>
        <taxon>Candidatus Phaeomarinibacter</taxon>
    </lineage>
</organism>
<evidence type="ECO:0000313" key="3">
    <source>
        <dbReference type="Proteomes" id="UP000032160"/>
    </source>
</evidence>
<dbReference type="Proteomes" id="UP000032160">
    <property type="component" value="Chromosome I"/>
</dbReference>
<feature type="domain" description="N-acetyltransferase" evidence="1">
    <location>
        <begin position="2"/>
        <end position="161"/>
    </location>
</feature>
<dbReference type="GO" id="GO:0016747">
    <property type="term" value="F:acyltransferase activity, transferring groups other than amino-acyl groups"/>
    <property type="evidence" value="ECO:0007669"/>
    <property type="project" value="InterPro"/>
</dbReference>
<dbReference type="SUPFAM" id="SSF55729">
    <property type="entry name" value="Acyl-CoA N-acyltransferases (Nat)"/>
    <property type="match status" value="1"/>
</dbReference>
<gene>
    <name evidence="2" type="ORF">BN1012_Phect2839</name>
</gene>
<dbReference type="InterPro" id="IPR000182">
    <property type="entry name" value="GNAT_dom"/>
</dbReference>
<reference evidence="2 3" key="1">
    <citation type="journal article" date="2014" name="Front. Genet.">
        <title>Genome and metabolic network of "Candidatus Phaeomarinobacter ectocarpi" Ec32, a new candidate genus of Alphaproteobacteria frequently associated with brown algae.</title>
        <authorList>
            <person name="Dittami S.M."/>
            <person name="Barbeyron T."/>
            <person name="Boyen C."/>
            <person name="Cambefort J."/>
            <person name="Collet G."/>
            <person name="Delage L."/>
            <person name="Gobet A."/>
            <person name="Groisillier A."/>
            <person name="Leblanc C."/>
            <person name="Michel G."/>
            <person name="Scornet D."/>
            <person name="Siegel A."/>
            <person name="Tapia J.E."/>
            <person name="Tonon T."/>
        </authorList>
    </citation>
    <scope>NUCLEOTIDE SEQUENCE [LARGE SCALE GENOMIC DNA]</scope>
    <source>
        <strain evidence="2 3">Ec32</strain>
    </source>
</reference>
<dbReference type="STRING" id="1458461.BN1012_Phect2839"/>
<dbReference type="HOGENOM" id="CLU_013985_42_2_5"/>
<sequence>MLTIRPAINADSDAIWGMLEPVIRAGETYALPRDLSREDALTYWLAPDKHTFVALEDRTALGTYFMKANQMGGGSHVANCGYVTSVDARGRGIAAAMCEHSQDEARRQSFTAMQFNLVVATNTGAVALWQRLGFEIVGTLPGAFAHPTLGHVDAHIMFKTL</sequence>
<proteinExistence type="predicted"/>
<dbReference type="PROSITE" id="PS51186">
    <property type="entry name" value="GNAT"/>
    <property type="match status" value="1"/>
</dbReference>
<dbReference type="PANTHER" id="PTHR43138">
    <property type="entry name" value="ACETYLTRANSFERASE, GNAT FAMILY"/>
    <property type="match status" value="1"/>
</dbReference>
<dbReference type="InterPro" id="IPR016181">
    <property type="entry name" value="Acyl_CoA_acyltransferase"/>
</dbReference>
<dbReference type="AlphaFoldDB" id="X5MEN4"/>
<evidence type="ECO:0000259" key="1">
    <source>
        <dbReference type="PROSITE" id="PS51186"/>
    </source>
</evidence>
<keyword evidence="3" id="KW-1185">Reference proteome</keyword>